<protein>
    <recommendedName>
        <fullName evidence="5">Alcohol dehydrogenase-like C-terminal domain-containing protein</fullName>
    </recommendedName>
</protein>
<dbReference type="AlphaFoldDB" id="A0A9P5YSR1"/>
<evidence type="ECO:0000313" key="4">
    <source>
        <dbReference type="Proteomes" id="UP000807469"/>
    </source>
</evidence>
<dbReference type="InterPro" id="IPR045010">
    <property type="entry name" value="MDR_fam"/>
</dbReference>
<evidence type="ECO:0008006" key="5">
    <source>
        <dbReference type="Google" id="ProtNLM"/>
    </source>
</evidence>
<organism evidence="3 4">
    <name type="scientific">Pholiota conissans</name>
    <dbReference type="NCBI Taxonomy" id="109636"/>
    <lineage>
        <taxon>Eukaryota</taxon>
        <taxon>Fungi</taxon>
        <taxon>Dikarya</taxon>
        <taxon>Basidiomycota</taxon>
        <taxon>Agaricomycotina</taxon>
        <taxon>Agaricomycetes</taxon>
        <taxon>Agaricomycetidae</taxon>
        <taxon>Agaricales</taxon>
        <taxon>Agaricineae</taxon>
        <taxon>Strophariaceae</taxon>
        <taxon>Pholiota</taxon>
    </lineage>
</organism>
<comment type="caution">
    <text evidence="3">The sequence shown here is derived from an EMBL/GenBank/DDBJ whole genome shotgun (WGS) entry which is preliminary data.</text>
</comment>
<dbReference type="PANTHER" id="PTHR43205">
    <property type="entry name" value="PROSTAGLANDIN REDUCTASE"/>
    <property type="match status" value="1"/>
</dbReference>
<dbReference type="EMBL" id="MU155380">
    <property type="protein sequence ID" value="KAF9474418.1"/>
    <property type="molecule type" value="Genomic_DNA"/>
</dbReference>
<keyword evidence="4" id="KW-1185">Reference proteome</keyword>
<dbReference type="GO" id="GO:0016628">
    <property type="term" value="F:oxidoreductase activity, acting on the CH-CH group of donors, NAD or NADP as acceptor"/>
    <property type="evidence" value="ECO:0007669"/>
    <property type="project" value="InterPro"/>
</dbReference>
<keyword evidence="2" id="KW-0472">Membrane</keyword>
<proteinExistence type="predicted"/>
<evidence type="ECO:0000313" key="3">
    <source>
        <dbReference type="EMBL" id="KAF9474418.1"/>
    </source>
</evidence>
<keyword evidence="2" id="KW-1133">Transmembrane helix</keyword>
<evidence type="ECO:0000256" key="1">
    <source>
        <dbReference type="SAM" id="MobiDB-lite"/>
    </source>
</evidence>
<dbReference type="PANTHER" id="PTHR43205:SF7">
    <property type="entry name" value="PROSTAGLANDIN REDUCTASE 1"/>
    <property type="match status" value="1"/>
</dbReference>
<keyword evidence="2" id="KW-0812">Transmembrane</keyword>
<dbReference type="OrthoDB" id="809632at2759"/>
<gene>
    <name evidence="3" type="ORF">BDN70DRAFT_898977</name>
</gene>
<reference evidence="3" key="1">
    <citation type="submission" date="2020-11" db="EMBL/GenBank/DDBJ databases">
        <authorList>
            <consortium name="DOE Joint Genome Institute"/>
            <person name="Ahrendt S."/>
            <person name="Riley R."/>
            <person name="Andreopoulos W."/>
            <person name="Labutti K."/>
            <person name="Pangilinan J."/>
            <person name="Ruiz-Duenas F.J."/>
            <person name="Barrasa J.M."/>
            <person name="Sanchez-Garcia M."/>
            <person name="Camarero S."/>
            <person name="Miyauchi S."/>
            <person name="Serrano A."/>
            <person name="Linde D."/>
            <person name="Babiker R."/>
            <person name="Drula E."/>
            <person name="Ayuso-Fernandez I."/>
            <person name="Pacheco R."/>
            <person name="Padilla G."/>
            <person name="Ferreira P."/>
            <person name="Barriuso J."/>
            <person name="Kellner H."/>
            <person name="Castanera R."/>
            <person name="Alfaro M."/>
            <person name="Ramirez L."/>
            <person name="Pisabarro A.G."/>
            <person name="Kuo A."/>
            <person name="Tritt A."/>
            <person name="Lipzen A."/>
            <person name="He G."/>
            <person name="Yan M."/>
            <person name="Ng V."/>
            <person name="Cullen D."/>
            <person name="Martin F."/>
            <person name="Rosso M.-N."/>
            <person name="Henrissat B."/>
            <person name="Hibbett D."/>
            <person name="Martinez A.T."/>
            <person name="Grigoriev I.V."/>
        </authorList>
    </citation>
    <scope>NUCLEOTIDE SEQUENCE</scope>
    <source>
        <strain evidence="3">CIRM-BRFM 674</strain>
    </source>
</reference>
<name>A0A9P5YSR1_9AGAR</name>
<dbReference type="SUPFAM" id="SSF51735">
    <property type="entry name" value="NAD(P)-binding Rossmann-fold domains"/>
    <property type="match status" value="1"/>
</dbReference>
<evidence type="ECO:0000256" key="2">
    <source>
        <dbReference type="SAM" id="Phobius"/>
    </source>
</evidence>
<feature type="region of interest" description="Disordered" evidence="1">
    <location>
        <begin position="150"/>
        <end position="171"/>
    </location>
</feature>
<accession>A0A9P5YSR1</accession>
<sequence length="233" mass="25603">MTRKEFSKAKPVSRPILTFSIARAKRCSYESYQLELTFMVGSVGSLVMIIQLAKIDGLKVIGSAGSGEKVQSTCLRSAIIWTSQHRYWDNVGGATLDAALEAASKGARFIECGMISGYNTGGLQNQLLHMSGFIVDDLYPECAEEPLSNQMRRPGEVKSLDEGSAESKNSNSNVEGYIVAISHLVHDLGKEVRSRTYHTLPRGWSKNFCSLAIKGSRLTKYDSPSDSDFLTYT</sequence>
<dbReference type="Proteomes" id="UP000807469">
    <property type="component" value="Unassembled WGS sequence"/>
</dbReference>
<dbReference type="Gene3D" id="3.40.50.720">
    <property type="entry name" value="NAD(P)-binding Rossmann-like Domain"/>
    <property type="match status" value="2"/>
</dbReference>
<dbReference type="InterPro" id="IPR036291">
    <property type="entry name" value="NAD(P)-bd_dom_sf"/>
</dbReference>
<feature type="transmembrane region" description="Helical" evidence="2">
    <location>
        <begin position="32"/>
        <end position="53"/>
    </location>
</feature>